<dbReference type="Pfam" id="PF18962">
    <property type="entry name" value="Por_Secre_tail"/>
    <property type="match status" value="1"/>
</dbReference>
<reference evidence="3" key="1">
    <citation type="submission" date="2021-09" db="EMBL/GenBank/DDBJ databases">
        <title>Genome of Aequorivita sp. strain F47161.</title>
        <authorList>
            <person name="Wang Y."/>
        </authorList>
    </citation>
    <scope>NUCLEOTIDE SEQUENCE</scope>
    <source>
        <strain evidence="3">F47161</strain>
    </source>
</reference>
<dbReference type="EMBL" id="JAIRBA010000046">
    <property type="protein sequence ID" value="MCG2420410.1"/>
    <property type="molecule type" value="Genomic_DNA"/>
</dbReference>
<dbReference type="PANTHER" id="PTHR42754:SF1">
    <property type="entry name" value="LIPOPROTEIN"/>
    <property type="match status" value="1"/>
</dbReference>
<dbReference type="InterPro" id="IPR026444">
    <property type="entry name" value="Secre_tail"/>
</dbReference>
<dbReference type="AlphaFoldDB" id="A0A9X1U2Z9"/>
<dbReference type="PANTHER" id="PTHR42754">
    <property type="entry name" value="ENDOGLUCANASE"/>
    <property type="match status" value="1"/>
</dbReference>
<evidence type="ECO:0000259" key="2">
    <source>
        <dbReference type="Pfam" id="PF18962"/>
    </source>
</evidence>
<sequence length="522" mass="55657">MKTSIPSLLKKIIFFGLATIPLLGFGQAPNIEWQNALGGTSSDYPTGVQQTTDGGYIMGGITFSNDGDVTGSHGLFEFWIVKLHNTGILSWQKALGGTGSDLCYGIEQTADGGYIAVGWSNSNDGNVGGNHGNYDYWAVKLDDVGNIQWETNLGGSGTDQALDVSETVNGDYIIVGNSNSNDGDVGGNNGNQDFWVVKLDPSGGIVWEKNYGGSDLEVAKNIEQTADGGFIVAGYTRSNDIDVSGNHGAEDFWVIKISNTGVLQWQKTLGGSAEDQAFNVGQTSDGKYMVTGYSSSTDGDVTNNHGMKDIWIVKLDTNGAVLWQKTFGGSNDEWGYGAVHTSDGVNLIVGASNSSNGDVGGNFGESDTWIVRIDNSGTLLWEKNIGGSLSEYGNAIDKTTDGGYIIASEANSNDGDVSGNHGSSDFWAVKLQPDPLAVSNFNSPALALYPNPATDFITLQLPQDATYNIEIKNSLGQNIFQDEQNHKKITLKLPSGIKSGLYFVSITNKLTHHIETVKLLVY</sequence>
<evidence type="ECO:0000256" key="1">
    <source>
        <dbReference type="ARBA" id="ARBA00022729"/>
    </source>
</evidence>
<comment type="caution">
    <text evidence="3">The sequence shown here is derived from an EMBL/GenBank/DDBJ whole genome shotgun (WGS) entry which is preliminary data.</text>
</comment>
<accession>A0A9X1U2Z9</accession>
<feature type="domain" description="Secretion system C-terminal sorting" evidence="2">
    <location>
        <begin position="448"/>
        <end position="513"/>
    </location>
</feature>
<proteinExistence type="predicted"/>
<dbReference type="Proteomes" id="UP001139461">
    <property type="component" value="Unassembled WGS sequence"/>
</dbReference>
<name>A0A9X1U2Z9_9FLAO</name>
<organism evidence="3 4">
    <name type="scientific">Aequorivita vitellina</name>
    <dbReference type="NCBI Taxonomy" id="2874475"/>
    <lineage>
        <taxon>Bacteria</taxon>
        <taxon>Pseudomonadati</taxon>
        <taxon>Bacteroidota</taxon>
        <taxon>Flavobacteriia</taxon>
        <taxon>Flavobacteriales</taxon>
        <taxon>Flavobacteriaceae</taxon>
        <taxon>Aequorivita</taxon>
    </lineage>
</organism>
<dbReference type="RefSeq" id="WP_237604185.1">
    <property type="nucleotide sequence ID" value="NZ_JAIRBA010000046.1"/>
</dbReference>
<gene>
    <name evidence="3" type="ORF">K8089_15395</name>
</gene>
<keyword evidence="1" id="KW-0732">Signal</keyword>
<keyword evidence="4" id="KW-1185">Reference proteome</keyword>
<dbReference type="NCBIfam" id="TIGR04183">
    <property type="entry name" value="Por_Secre_tail"/>
    <property type="match status" value="1"/>
</dbReference>
<evidence type="ECO:0000313" key="3">
    <source>
        <dbReference type="EMBL" id="MCG2420410.1"/>
    </source>
</evidence>
<protein>
    <submittedName>
        <fullName evidence="3">T9SS type A sorting domain-containing protein</fullName>
    </submittedName>
</protein>
<evidence type="ECO:0000313" key="4">
    <source>
        <dbReference type="Proteomes" id="UP001139461"/>
    </source>
</evidence>